<evidence type="ECO:0000256" key="2">
    <source>
        <dbReference type="ARBA" id="ARBA00022679"/>
    </source>
</evidence>
<dbReference type="PANTHER" id="PTHR21008">
    <property type="entry name" value="S-ADENOSYLMETHIONINE SENSOR UPSTREAM OF MTORC1-RELATED"/>
    <property type="match status" value="1"/>
</dbReference>
<name>A0A1V9ZE39_ACHHY</name>
<reference evidence="5 6" key="1">
    <citation type="journal article" date="2014" name="Genome Biol. Evol.">
        <title>The secreted proteins of Achlya hypogyna and Thraustotheca clavata identify the ancestral oomycete secretome and reveal gene acquisitions by horizontal gene transfer.</title>
        <authorList>
            <person name="Misner I."/>
            <person name="Blouin N."/>
            <person name="Leonard G."/>
            <person name="Richards T.A."/>
            <person name="Lane C.E."/>
        </authorList>
    </citation>
    <scope>NUCLEOTIDE SEQUENCE [LARGE SCALE GENOMIC DNA]</scope>
    <source>
        <strain evidence="5 6">ATCC 48635</strain>
    </source>
</reference>
<dbReference type="Pfam" id="PF11968">
    <property type="entry name" value="Bmt2"/>
    <property type="match status" value="1"/>
</dbReference>
<evidence type="ECO:0000256" key="3">
    <source>
        <dbReference type="ARBA" id="ARBA00022691"/>
    </source>
</evidence>
<evidence type="ECO:0000313" key="6">
    <source>
        <dbReference type="Proteomes" id="UP000243579"/>
    </source>
</evidence>
<dbReference type="GO" id="GO:0016433">
    <property type="term" value="F:rRNA (adenine) methyltransferase activity"/>
    <property type="evidence" value="ECO:0007669"/>
    <property type="project" value="TreeGrafter"/>
</dbReference>
<dbReference type="SUPFAM" id="SSF53335">
    <property type="entry name" value="S-adenosyl-L-methionine-dependent methyltransferases"/>
    <property type="match status" value="1"/>
</dbReference>
<dbReference type="EMBL" id="JNBR01000151">
    <property type="protein sequence ID" value="OQR96217.1"/>
    <property type="molecule type" value="Genomic_DNA"/>
</dbReference>
<sequence>MAPTKKAKLRKVPIGPPPVKSRRRAREITTEFHRVTHELNRLQESKEKDATRQAELEQRLKDLGGRQVYQDASILSTSFHRTSKWVFSLLTKFDLRPKKKQPPLEVLEVGAINTQLLVCPWLNVDAIDLIARHPKIRQLDFFDLPFTKTFDVVVSSMVINCVPTPEKRGSVPMAISGEMLQSTWRHLNEGGHFFLMLPLLCLTNSNFMTVEHFEAVLVRIGFEIREKKDSPKIAFFCLKKVPATPVAPGTFPKKTLRPGPKRNDFSVAI</sequence>
<evidence type="ECO:0000256" key="1">
    <source>
        <dbReference type="ARBA" id="ARBA00022603"/>
    </source>
</evidence>
<keyword evidence="2" id="KW-0808">Transferase</keyword>
<dbReference type="GO" id="GO:0005730">
    <property type="term" value="C:nucleolus"/>
    <property type="evidence" value="ECO:0007669"/>
    <property type="project" value="TreeGrafter"/>
</dbReference>
<protein>
    <submittedName>
        <fullName evidence="5">Uncharacterized protein</fullName>
    </submittedName>
</protein>
<dbReference type="AlphaFoldDB" id="A0A1V9ZE39"/>
<dbReference type="OrthoDB" id="5954793at2759"/>
<dbReference type="Proteomes" id="UP000243579">
    <property type="component" value="Unassembled WGS sequence"/>
</dbReference>
<dbReference type="PANTHER" id="PTHR21008:SF1">
    <property type="entry name" value="25S RRNA (ADENINE(2142)-N(1))-METHYLTRANSFERASE"/>
    <property type="match status" value="1"/>
</dbReference>
<feature type="compositionally biased region" description="Basic residues" evidence="4">
    <location>
        <begin position="1"/>
        <end position="11"/>
    </location>
</feature>
<keyword evidence="3" id="KW-0949">S-adenosyl-L-methionine</keyword>
<dbReference type="InterPro" id="IPR021867">
    <property type="entry name" value="Bmt2/SAMTOR"/>
</dbReference>
<organism evidence="5 6">
    <name type="scientific">Achlya hypogyna</name>
    <name type="common">Oomycete</name>
    <name type="synonym">Protoachlya hypogyna</name>
    <dbReference type="NCBI Taxonomy" id="1202772"/>
    <lineage>
        <taxon>Eukaryota</taxon>
        <taxon>Sar</taxon>
        <taxon>Stramenopiles</taxon>
        <taxon>Oomycota</taxon>
        <taxon>Saprolegniomycetes</taxon>
        <taxon>Saprolegniales</taxon>
        <taxon>Achlyaceae</taxon>
        <taxon>Achlya</taxon>
    </lineage>
</organism>
<keyword evidence="6" id="KW-1185">Reference proteome</keyword>
<evidence type="ECO:0000256" key="4">
    <source>
        <dbReference type="SAM" id="MobiDB-lite"/>
    </source>
</evidence>
<proteinExistence type="predicted"/>
<dbReference type="STRING" id="1202772.A0A1V9ZE39"/>
<dbReference type="Gene3D" id="3.40.50.150">
    <property type="entry name" value="Vaccinia Virus protein VP39"/>
    <property type="match status" value="1"/>
</dbReference>
<evidence type="ECO:0000313" key="5">
    <source>
        <dbReference type="EMBL" id="OQR96217.1"/>
    </source>
</evidence>
<comment type="caution">
    <text evidence="5">The sequence shown here is derived from an EMBL/GenBank/DDBJ whole genome shotgun (WGS) entry which is preliminary data.</text>
</comment>
<gene>
    <name evidence="5" type="ORF">ACHHYP_16580</name>
</gene>
<keyword evidence="1" id="KW-0489">Methyltransferase</keyword>
<dbReference type="InterPro" id="IPR029063">
    <property type="entry name" value="SAM-dependent_MTases_sf"/>
</dbReference>
<accession>A0A1V9ZE39</accession>
<feature type="region of interest" description="Disordered" evidence="4">
    <location>
        <begin position="1"/>
        <end position="25"/>
    </location>
</feature>